<feature type="domain" description="Nephrocystin 3-like N-terminal" evidence="4">
    <location>
        <begin position="406"/>
        <end position="445"/>
    </location>
</feature>
<accession>A0AAN9YTH9</accession>
<keyword evidence="1" id="KW-0677">Repeat</keyword>
<dbReference type="Proteomes" id="UP001320420">
    <property type="component" value="Unassembled WGS sequence"/>
</dbReference>
<comment type="caution">
    <text evidence="5">The sequence shown here is derived from an EMBL/GenBank/DDBJ whole genome shotgun (WGS) entry which is preliminary data.</text>
</comment>
<dbReference type="PANTHER" id="PTHR10039">
    <property type="entry name" value="AMELOGENIN"/>
    <property type="match status" value="1"/>
</dbReference>
<feature type="compositionally biased region" description="Basic residues" evidence="2">
    <location>
        <begin position="1"/>
        <end position="10"/>
    </location>
</feature>
<dbReference type="AlphaFoldDB" id="A0AAN9YTH9"/>
<name>A0AAN9YTH9_9PEZI</name>
<dbReference type="PANTHER" id="PTHR10039:SF15">
    <property type="entry name" value="NACHT DOMAIN-CONTAINING PROTEIN"/>
    <property type="match status" value="1"/>
</dbReference>
<feature type="compositionally biased region" description="Polar residues" evidence="2">
    <location>
        <begin position="41"/>
        <end position="65"/>
    </location>
</feature>
<proteinExistence type="predicted"/>
<feature type="region of interest" description="Disordered" evidence="2">
    <location>
        <begin position="1"/>
        <end position="81"/>
    </location>
</feature>
<evidence type="ECO:0000313" key="5">
    <source>
        <dbReference type="EMBL" id="KAK7756561.1"/>
    </source>
</evidence>
<evidence type="ECO:0000256" key="2">
    <source>
        <dbReference type="SAM" id="MobiDB-lite"/>
    </source>
</evidence>
<dbReference type="SUPFAM" id="SSF53474">
    <property type="entry name" value="alpha/beta-Hydrolases"/>
    <property type="match status" value="1"/>
</dbReference>
<reference evidence="5 6" key="1">
    <citation type="submission" date="2024-02" db="EMBL/GenBank/DDBJ databases">
        <title>De novo assembly and annotation of 12 fungi associated with fruit tree decline syndrome in Ontario, Canada.</title>
        <authorList>
            <person name="Sulman M."/>
            <person name="Ellouze W."/>
            <person name="Ilyukhin E."/>
        </authorList>
    </citation>
    <scope>NUCLEOTIDE SEQUENCE [LARGE SCALE GENOMIC DNA]</scope>
    <source>
        <strain evidence="5 6">M11/M66-122</strain>
    </source>
</reference>
<keyword evidence="6" id="KW-1185">Reference proteome</keyword>
<dbReference type="InterPro" id="IPR054471">
    <property type="entry name" value="GPIID_WHD"/>
</dbReference>
<protein>
    <recommendedName>
        <fullName evidence="7">DUF676 domain-containing protein</fullName>
    </recommendedName>
</protein>
<organism evidence="5 6">
    <name type="scientific">Diatrype stigma</name>
    <dbReference type="NCBI Taxonomy" id="117547"/>
    <lineage>
        <taxon>Eukaryota</taxon>
        <taxon>Fungi</taxon>
        <taxon>Dikarya</taxon>
        <taxon>Ascomycota</taxon>
        <taxon>Pezizomycotina</taxon>
        <taxon>Sordariomycetes</taxon>
        <taxon>Xylariomycetidae</taxon>
        <taxon>Xylariales</taxon>
        <taxon>Diatrypaceae</taxon>
        <taxon>Diatrype</taxon>
    </lineage>
</organism>
<dbReference type="InterPro" id="IPR029058">
    <property type="entry name" value="AB_hydrolase_fold"/>
</dbReference>
<feature type="domain" description="GPI inositol-deacylase winged helix" evidence="3">
    <location>
        <begin position="479"/>
        <end position="549"/>
    </location>
</feature>
<gene>
    <name evidence="5" type="ORF">SLS62_001398</name>
</gene>
<evidence type="ECO:0008006" key="7">
    <source>
        <dbReference type="Google" id="ProtNLM"/>
    </source>
</evidence>
<dbReference type="Pfam" id="PF24883">
    <property type="entry name" value="NPHP3_N"/>
    <property type="match status" value="1"/>
</dbReference>
<feature type="compositionally biased region" description="Low complexity" evidence="2">
    <location>
        <begin position="26"/>
        <end position="40"/>
    </location>
</feature>
<dbReference type="Pfam" id="PF22939">
    <property type="entry name" value="WHD_GPIID"/>
    <property type="match status" value="1"/>
</dbReference>
<sequence>MFRKLSSFRKRSSDDSHRPRAQQIPSVSYSRNSSQSDDSVPTQDVDANSIISAGRSSQGTTSTKSPQKDGGPDAGPLGLNVVYSPENGHKVDIVFIHGLGGTSQLTWSKYKKPELFWPLTFLPLEPDLCLARILSFGYNANFRKSGNISTSVLDFAKDLLFDLKYAKDEDKNDLNMGNAYMQGQNDPEYEPIIKAISAITFLATPHRGTNLAEKLNRILQSTLITNSKQYISDLAKNSFTLQKLNEQFRHVAPRLDIVSFYETQPTAMGLKNARLMVLEKDSSVLGYPGETSKALDADHHGVCKYDSPRDPNYITVRNVLKSLVSKMISTSKSGKMPVPNRKDSHDLKALLSITEVPNTDYIFFMDQWTEGTNEWIFEEKAYLDWVGTQDQTARVLWLNGGAAIEPRTIWERIFKSILFEMKLQEPLYWVIDAIDEADDPRMVMRQADVELALEQLPVGMQALYDRMAALINQNPSPTDKEFASAVLQCVTCSFRLLTVAELSEALNEDTSEMLDLQRSIVDLCGGFVVVDNGGNIAMVHQTAREYLLGGVDRPFQINRKLSHERMLSSCLHCLMTPALRAKISRGQTPAFLEYASTSWSLHLTLISPDSEQTLEALRRFLTGQWVLTWIQVLAASNNLRILIQASKHLSKFASKRWEYDAIQTTWNPLVTEQELLESWAVDFVKIIGKFGKVLQRNPDYAFNG</sequence>
<evidence type="ECO:0000256" key="1">
    <source>
        <dbReference type="ARBA" id="ARBA00022737"/>
    </source>
</evidence>
<dbReference type="EMBL" id="JAKJXP020000006">
    <property type="protein sequence ID" value="KAK7756561.1"/>
    <property type="molecule type" value="Genomic_DNA"/>
</dbReference>
<evidence type="ECO:0000259" key="3">
    <source>
        <dbReference type="Pfam" id="PF22939"/>
    </source>
</evidence>
<evidence type="ECO:0000313" key="6">
    <source>
        <dbReference type="Proteomes" id="UP001320420"/>
    </source>
</evidence>
<dbReference type="InterPro" id="IPR056884">
    <property type="entry name" value="NPHP3-like_N"/>
</dbReference>
<evidence type="ECO:0000259" key="4">
    <source>
        <dbReference type="Pfam" id="PF24883"/>
    </source>
</evidence>